<feature type="chain" id="PRO_5046828087" evidence="1">
    <location>
        <begin position="20"/>
        <end position="309"/>
    </location>
</feature>
<dbReference type="PROSITE" id="PS51257">
    <property type="entry name" value="PROKAR_LIPOPROTEIN"/>
    <property type="match status" value="1"/>
</dbReference>
<reference evidence="2 3" key="1">
    <citation type="submission" date="2024-03" db="EMBL/GenBank/DDBJ databases">
        <title>Bacilli Hybrid Assemblies.</title>
        <authorList>
            <person name="Kovac J."/>
        </authorList>
    </citation>
    <scope>NUCLEOTIDE SEQUENCE [LARGE SCALE GENOMIC DNA]</scope>
    <source>
        <strain evidence="2 3">FSL R7-0666</strain>
    </source>
</reference>
<dbReference type="PANTHER" id="PTHR35788:SF1">
    <property type="entry name" value="EXPORTED PROTEIN"/>
    <property type="match status" value="1"/>
</dbReference>
<sequence length="309" mass="34214">MRKWSLLICVSVASVSLLIACQSEPTQIVSKQLPLKEESKRLHKERMVWDELDLIDHQENTFTVSLADLGFSNNDLTTQINEEAIVEFASDLASTIDTPMKNPTIDEFGNITAGESRVILSEKELIEHIHALSPRTKRLQLPIYVTEPTVSSEQLEGIDEYEVASFRTYFDSSVEGRTKNIQISADAINQYVLGPGDQFSFNKVVGERTKERGYEEALEIVNKEFVLGIGGGICQTSSTLFNAIDAAGLEVVHRYTHSRDVGYVASGRDATVSWGGPDFVFENSLDQPVMIKAEVNQGELVVNVVSNAP</sequence>
<proteinExistence type="predicted"/>
<dbReference type="InterPro" id="IPR007391">
    <property type="entry name" value="Vancomycin_resist_VanW"/>
</dbReference>
<dbReference type="EMBL" id="JBCITK010000001">
    <property type="protein sequence ID" value="MEN0643393.1"/>
    <property type="molecule type" value="Genomic_DNA"/>
</dbReference>
<dbReference type="Pfam" id="PF04294">
    <property type="entry name" value="VanW"/>
    <property type="match status" value="1"/>
</dbReference>
<evidence type="ECO:0000313" key="2">
    <source>
        <dbReference type="EMBL" id="MEN0643393.1"/>
    </source>
</evidence>
<dbReference type="Proteomes" id="UP001418796">
    <property type="component" value="Unassembled WGS sequence"/>
</dbReference>
<evidence type="ECO:0000256" key="1">
    <source>
        <dbReference type="SAM" id="SignalP"/>
    </source>
</evidence>
<dbReference type="RefSeq" id="WP_343130327.1">
    <property type="nucleotide sequence ID" value="NZ_JBCITK010000001.1"/>
</dbReference>
<keyword evidence="1" id="KW-0732">Signal</keyword>
<accession>A0ABU9VHS6</accession>
<name>A0ABU9VHS6_9BACI</name>
<organism evidence="2 3">
    <name type="scientific">Alkalicoccobacillus gibsonii</name>
    <dbReference type="NCBI Taxonomy" id="79881"/>
    <lineage>
        <taxon>Bacteria</taxon>
        <taxon>Bacillati</taxon>
        <taxon>Bacillota</taxon>
        <taxon>Bacilli</taxon>
        <taxon>Bacillales</taxon>
        <taxon>Bacillaceae</taxon>
        <taxon>Alkalicoccobacillus</taxon>
    </lineage>
</organism>
<keyword evidence="3" id="KW-1185">Reference proteome</keyword>
<feature type="signal peptide" evidence="1">
    <location>
        <begin position="1"/>
        <end position="19"/>
    </location>
</feature>
<dbReference type="InterPro" id="IPR052913">
    <property type="entry name" value="Glycopeptide_resist_protein"/>
</dbReference>
<gene>
    <name evidence="2" type="ORF">MKY91_09580</name>
</gene>
<evidence type="ECO:0000313" key="3">
    <source>
        <dbReference type="Proteomes" id="UP001418796"/>
    </source>
</evidence>
<dbReference type="PANTHER" id="PTHR35788">
    <property type="entry name" value="EXPORTED PROTEIN-RELATED"/>
    <property type="match status" value="1"/>
</dbReference>
<protein>
    <submittedName>
        <fullName evidence="2">VanW family protein</fullName>
    </submittedName>
</protein>
<comment type="caution">
    <text evidence="2">The sequence shown here is derived from an EMBL/GenBank/DDBJ whole genome shotgun (WGS) entry which is preliminary data.</text>
</comment>